<dbReference type="RefSeq" id="XP_067081734.1">
    <property type="nucleotide sequence ID" value="XM_067225633.1"/>
</dbReference>
<organism evidence="2 3">
    <name type="scientific">Trypanosoma equiperdum</name>
    <dbReference type="NCBI Taxonomy" id="5694"/>
    <lineage>
        <taxon>Eukaryota</taxon>
        <taxon>Discoba</taxon>
        <taxon>Euglenozoa</taxon>
        <taxon>Kinetoplastea</taxon>
        <taxon>Metakinetoplastina</taxon>
        <taxon>Trypanosomatida</taxon>
        <taxon>Trypanosomatidae</taxon>
        <taxon>Trypanosoma</taxon>
    </lineage>
</organism>
<keyword evidence="3" id="KW-1185">Reference proteome</keyword>
<evidence type="ECO:0000313" key="3">
    <source>
        <dbReference type="Proteomes" id="UP000195570"/>
    </source>
</evidence>
<comment type="caution">
    <text evidence="2">The sequence shown here is derived from an EMBL/GenBank/DDBJ whole genome shotgun (WGS) entry which is preliminary data.</text>
</comment>
<dbReference type="Proteomes" id="UP000195570">
    <property type="component" value="Unassembled WGS sequence"/>
</dbReference>
<feature type="region of interest" description="Disordered" evidence="1">
    <location>
        <begin position="299"/>
        <end position="365"/>
    </location>
</feature>
<gene>
    <name evidence="2" type="ORF">TEOVI_000258000</name>
</gene>
<accession>A0A1G4IF55</accession>
<evidence type="ECO:0000313" key="2">
    <source>
        <dbReference type="EMBL" id="SCU71000.1"/>
    </source>
</evidence>
<name>A0A1G4IF55_TRYEQ</name>
<dbReference type="AlphaFoldDB" id="A0A1G4IF55"/>
<sequence length="595" mass="64889">MWKQDIGQWVERKGRKGWTKQPQVSPPQPCTYTSGPQRLPVRVGFVPEGFEEKGEHPAVFSTASAASHADQAAATPSYAGQQWVTVYGVLPTSILDVRESLDVMFGRTLMHKLPTRAAVPSGGLTSTSVVGHSSQQNWFYVKFEDPVAAARAVYQSPLIVSAPSTNNLYSSAVCGTESKVQDGRVNGASREEAVGIAWCTDELFLQEQLKQERLIKSLEGRREGSENNYCGETLLEEGGEGVLNTVGATPCGADRLQKASLTPFVEEGRPGLRSAASSRGLGSLIREALCSPWSARWTASPAHTHDRSDADTSGCGNTNTRGSSSPSSTTSTANTQVFHENGSDGLGGTVCKGASSESNRNGGVSPLTEATIPSCLLARGRRYHHDAEHQIRNAQPTLPLPGNYSVLCAFKADVTERGLFKRVIRGILYIPCRVKQLLVKGDERTINNNANFTESGEARFLLDVVSQGRKRRAMIRNRHYGAASRLHSVDDHSSGQVSTPVLAEWAPTRWHESSSLYSLFVILLLIIISRNVNYADMRHTFTRGRGEDVLQSSKKIVDRRDNPTGSSQQPFNEVVPNVLLIDRVHGSDKYRAKTL</sequence>
<evidence type="ECO:0000256" key="1">
    <source>
        <dbReference type="SAM" id="MobiDB-lite"/>
    </source>
</evidence>
<dbReference type="EMBL" id="CZPT02001548">
    <property type="protein sequence ID" value="SCU71000.1"/>
    <property type="molecule type" value="Genomic_DNA"/>
</dbReference>
<proteinExistence type="predicted"/>
<dbReference type="Pfam" id="PF14605">
    <property type="entry name" value="Nup35_RRM_2"/>
    <property type="match status" value="1"/>
</dbReference>
<dbReference type="VEuPathDB" id="TriTrypDB:TEOVI_000258000"/>
<reference evidence="2" key="1">
    <citation type="submission" date="2016-09" db="EMBL/GenBank/DDBJ databases">
        <authorList>
            <person name="Hebert L."/>
            <person name="Moumen B."/>
        </authorList>
    </citation>
    <scope>NUCLEOTIDE SEQUENCE [LARGE SCALE GENOMIC DNA]</scope>
    <source>
        <strain evidence="2">OVI</strain>
    </source>
</reference>
<protein>
    <submittedName>
        <fullName evidence="2">Nup53/35/40-type RNA recognition motif containing protein, putative</fullName>
    </submittedName>
</protein>
<dbReference type="GeneID" id="92376520"/>
<feature type="compositionally biased region" description="Low complexity" evidence="1">
    <location>
        <begin position="317"/>
        <end position="335"/>
    </location>
</feature>